<evidence type="ECO:0000256" key="11">
    <source>
        <dbReference type="ARBA" id="ARBA00033473"/>
    </source>
</evidence>
<proteinExistence type="inferred from homology"/>
<sequence>MFFSDILTFALLVPAAVSTSIHPHRRQSGLDGFIQSESSIALQGILNNIGANGSAVPGASAGVVVASPSKSNPNYFYTWTRDAALTLKVLIDQFIAGDGDSSLETTIQQYISAQAKLQPISNPSGDFSDGSGLGEPKFNVNVTAFTGSWGRPQRDGPALRATALIAYGNHLLSSGKKTTVKSNIWPIVQNDLNYVAQYWNQTGFDLWEEVQGSSFFTIAAQHRALVEGIAFAKSLGETCDGCTSQAPQVLCFLQSFWNGTAVISNFADAGRSGLDINSILSSIQIFDPIATCDDSTFQPCSGRALLNHKAVVDSFRSIYKVNSGKSSGDAVAVGRYPEDTYQGGNPWYLSNLAAAEQLYDALYQWKKQGALTITQTSLPFFQDLDSTARIGNYSSSSTAYSSITKAVKTYADGFISVVQQYTPSNGSLSEQFTRDDGTPISARDLTWSYASFLTASDRRNGIVPLSWGASQANQVPTKCQGSSATGSYTTPSVGSWQ</sequence>
<dbReference type="PANTHER" id="PTHR31616:SF12">
    <property type="entry name" value="GLUCOAMYLASE"/>
    <property type="match status" value="1"/>
</dbReference>
<evidence type="ECO:0000256" key="7">
    <source>
        <dbReference type="ARBA" id="ARBA00023277"/>
    </source>
</evidence>
<feature type="signal peptide" evidence="13">
    <location>
        <begin position="1"/>
        <end position="18"/>
    </location>
</feature>
<dbReference type="EMBL" id="MLKD01000021">
    <property type="protein sequence ID" value="OQE17300.1"/>
    <property type="molecule type" value="Genomic_DNA"/>
</dbReference>
<dbReference type="OrthoDB" id="6123450at2759"/>
<dbReference type="Gene3D" id="1.50.10.10">
    <property type="match status" value="1"/>
</dbReference>
<protein>
    <recommendedName>
        <fullName evidence="3">glucan 1,4-alpha-glucosidase</fullName>
        <ecNumber evidence="3">3.2.1.3</ecNumber>
    </recommendedName>
    <alternativeName>
        <fullName evidence="11">1,4-alpha-D-glucan glucohydrolase</fullName>
    </alternativeName>
    <alternativeName>
        <fullName evidence="10">Glucan 1,4-alpha-glucosidase</fullName>
    </alternativeName>
</protein>
<feature type="domain" description="GH15-like" evidence="14">
    <location>
        <begin position="40"/>
        <end position="456"/>
    </location>
</feature>
<feature type="chain" id="PRO_5012257961" description="glucan 1,4-alpha-glucosidase" evidence="13">
    <location>
        <begin position="19"/>
        <end position="497"/>
    </location>
</feature>
<comment type="similarity">
    <text evidence="2">Belongs to the glycosyl hydrolase 15 family.</text>
</comment>
<evidence type="ECO:0000256" key="6">
    <source>
        <dbReference type="ARBA" id="ARBA00023180"/>
    </source>
</evidence>
<evidence type="ECO:0000313" key="15">
    <source>
        <dbReference type="EMBL" id="OQE17300.1"/>
    </source>
</evidence>
<dbReference type="GO" id="GO:0004339">
    <property type="term" value="F:glucan 1,4-alpha-glucosidase activity"/>
    <property type="evidence" value="ECO:0007669"/>
    <property type="project" value="UniProtKB-EC"/>
</dbReference>
<keyword evidence="16" id="KW-1185">Reference proteome</keyword>
<dbReference type="PRINTS" id="PR00736">
    <property type="entry name" value="GLHYDRLASE15"/>
</dbReference>
<keyword evidence="9" id="KW-0624">Polysaccharide degradation</keyword>
<keyword evidence="8" id="KW-0326">Glycosidase</keyword>
<feature type="region of interest" description="Disordered" evidence="12">
    <location>
        <begin position="478"/>
        <end position="497"/>
    </location>
</feature>
<dbReference type="AlphaFoldDB" id="A0A1V6SU69"/>
<keyword evidence="6" id="KW-0325">Glycoprotein</keyword>
<evidence type="ECO:0000313" key="16">
    <source>
        <dbReference type="Proteomes" id="UP000191285"/>
    </source>
</evidence>
<dbReference type="Proteomes" id="UP000191285">
    <property type="component" value="Unassembled WGS sequence"/>
</dbReference>
<keyword evidence="5" id="KW-0378">Hydrolase</keyword>
<organism evidence="15 16">
    <name type="scientific">Penicillium steckii</name>
    <dbReference type="NCBI Taxonomy" id="303698"/>
    <lineage>
        <taxon>Eukaryota</taxon>
        <taxon>Fungi</taxon>
        <taxon>Dikarya</taxon>
        <taxon>Ascomycota</taxon>
        <taxon>Pezizomycotina</taxon>
        <taxon>Eurotiomycetes</taxon>
        <taxon>Eurotiomycetidae</taxon>
        <taxon>Eurotiales</taxon>
        <taxon>Aspergillaceae</taxon>
        <taxon>Penicillium</taxon>
    </lineage>
</organism>
<evidence type="ECO:0000259" key="14">
    <source>
        <dbReference type="Pfam" id="PF00723"/>
    </source>
</evidence>
<evidence type="ECO:0000256" key="12">
    <source>
        <dbReference type="SAM" id="MobiDB-lite"/>
    </source>
</evidence>
<dbReference type="PROSITE" id="PS00820">
    <property type="entry name" value="GLUCOAMYLASE"/>
    <property type="match status" value="1"/>
</dbReference>
<dbReference type="EC" id="3.2.1.3" evidence="3"/>
<evidence type="ECO:0000256" key="1">
    <source>
        <dbReference type="ARBA" id="ARBA00001863"/>
    </source>
</evidence>
<dbReference type="InterPro" id="IPR012341">
    <property type="entry name" value="6hp_glycosidase-like_sf"/>
</dbReference>
<comment type="catalytic activity">
    <reaction evidence="1">
        <text>Hydrolysis of terminal (1-&gt;4)-linked alpha-D-glucose residues successively from non-reducing ends of the chains with release of beta-D-glucose.</text>
        <dbReference type="EC" id="3.2.1.3"/>
    </reaction>
</comment>
<keyword evidence="4 13" id="KW-0732">Signal</keyword>
<evidence type="ECO:0000256" key="8">
    <source>
        <dbReference type="ARBA" id="ARBA00023295"/>
    </source>
</evidence>
<gene>
    <name evidence="15" type="ORF">PENSTE_c021G01842</name>
</gene>
<accession>A0A1V6SU69</accession>
<evidence type="ECO:0000256" key="3">
    <source>
        <dbReference type="ARBA" id="ARBA00012593"/>
    </source>
</evidence>
<dbReference type="Pfam" id="PF00723">
    <property type="entry name" value="Glyco_hydro_15"/>
    <property type="match status" value="1"/>
</dbReference>
<keyword evidence="7" id="KW-0119">Carbohydrate metabolism</keyword>
<dbReference type="InterPro" id="IPR011613">
    <property type="entry name" value="GH15-like"/>
</dbReference>
<reference evidence="16" key="1">
    <citation type="journal article" date="2017" name="Nat. Microbiol.">
        <title>Global analysis of biosynthetic gene clusters reveals vast potential of secondary metabolite production in Penicillium species.</title>
        <authorList>
            <person name="Nielsen J.C."/>
            <person name="Grijseels S."/>
            <person name="Prigent S."/>
            <person name="Ji B."/>
            <person name="Dainat J."/>
            <person name="Nielsen K.F."/>
            <person name="Frisvad J.C."/>
            <person name="Workman M."/>
            <person name="Nielsen J."/>
        </authorList>
    </citation>
    <scope>NUCLEOTIDE SEQUENCE [LARGE SCALE GENOMIC DNA]</scope>
    <source>
        <strain evidence="16">IBT 24891</strain>
    </source>
</reference>
<dbReference type="STRING" id="303698.A0A1V6SU69"/>
<dbReference type="GO" id="GO:0000272">
    <property type="term" value="P:polysaccharide catabolic process"/>
    <property type="evidence" value="ECO:0007669"/>
    <property type="project" value="UniProtKB-KW"/>
</dbReference>
<dbReference type="InterPro" id="IPR008928">
    <property type="entry name" value="6-hairpin_glycosidase_sf"/>
</dbReference>
<evidence type="ECO:0000256" key="4">
    <source>
        <dbReference type="ARBA" id="ARBA00022729"/>
    </source>
</evidence>
<dbReference type="InterPro" id="IPR000165">
    <property type="entry name" value="Glucoamylase"/>
</dbReference>
<evidence type="ECO:0000256" key="13">
    <source>
        <dbReference type="SAM" id="SignalP"/>
    </source>
</evidence>
<name>A0A1V6SU69_9EURO</name>
<comment type="caution">
    <text evidence="15">The sequence shown here is derived from an EMBL/GenBank/DDBJ whole genome shotgun (WGS) entry which is preliminary data.</text>
</comment>
<dbReference type="FunFam" id="1.50.10.10:FF:000018">
    <property type="entry name" value="Glucoamylase"/>
    <property type="match status" value="1"/>
</dbReference>
<dbReference type="PANTHER" id="PTHR31616">
    <property type="entry name" value="TREHALASE"/>
    <property type="match status" value="1"/>
</dbReference>
<dbReference type="GO" id="GO:0000324">
    <property type="term" value="C:fungal-type vacuole"/>
    <property type="evidence" value="ECO:0007669"/>
    <property type="project" value="TreeGrafter"/>
</dbReference>
<dbReference type="InterPro" id="IPR046966">
    <property type="entry name" value="Glucoamylase_active_site"/>
</dbReference>
<evidence type="ECO:0000256" key="5">
    <source>
        <dbReference type="ARBA" id="ARBA00022801"/>
    </source>
</evidence>
<evidence type="ECO:0000256" key="9">
    <source>
        <dbReference type="ARBA" id="ARBA00023326"/>
    </source>
</evidence>
<evidence type="ECO:0000256" key="10">
    <source>
        <dbReference type="ARBA" id="ARBA00033442"/>
    </source>
</evidence>
<dbReference type="SUPFAM" id="SSF48208">
    <property type="entry name" value="Six-hairpin glycosidases"/>
    <property type="match status" value="1"/>
</dbReference>
<evidence type="ECO:0000256" key="2">
    <source>
        <dbReference type="ARBA" id="ARBA00006188"/>
    </source>
</evidence>